<name>A0ABQ3IHE1_9PSEU</name>
<dbReference type="Pfam" id="PF00171">
    <property type="entry name" value="Aldedh"/>
    <property type="match status" value="2"/>
</dbReference>
<dbReference type="InterPro" id="IPR015590">
    <property type="entry name" value="Aldehyde_DH_dom"/>
</dbReference>
<feature type="region of interest" description="Disordered" evidence="2">
    <location>
        <begin position="1"/>
        <end position="31"/>
    </location>
</feature>
<dbReference type="InterPro" id="IPR016162">
    <property type="entry name" value="Ald_DH_N"/>
</dbReference>
<accession>A0ABQ3IHE1</accession>
<evidence type="ECO:0000256" key="2">
    <source>
        <dbReference type="SAM" id="MobiDB-lite"/>
    </source>
</evidence>
<dbReference type="InterPro" id="IPR016161">
    <property type="entry name" value="Ald_DH/histidinol_DH"/>
</dbReference>
<evidence type="ECO:0000313" key="5">
    <source>
        <dbReference type="Proteomes" id="UP000605897"/>
    </source>
</evidence>
<dbReference type="PANTHER" id="PTHR11699">
    <property type="entry name" value="ALDEHYDE DEHYDROGENASE-RELATED"/>
    <property type="match status" value="1"/>
</dbReference>
<evidence type="ECO:0000259" key="3">
    <source>
        <dbReference type="Pfam" id="PF00171"/>
    </source>
</evidence>
<gene>
    <name evidence="4" type="ORF">GCM10017786_13640</name>
</gene>
<dbReference type="EMBL" id="BNAU01000001">
    <property type="protein sequence ID" value="GHE83707.1"/>
    <property type="molecule type" value="Genomic_DNA"/>
</dbReference>
<feature type="domain" description="Aldehyde dehydrogenase" evidence="3">
    <location>
        <begin position="122"/>
        <end position="161"/>
    </location>
</feature>
<dbReference type="SUPFAM" id="SSF53720">
    <property type="entry name" value="ALDH-like"/>
    <property type="match status" value="1"/>
</dbReference>
<feature type="domain" description="Aldehyde dehydrogenase" evidence="3">
    <location>
        <begin position="49"/>
        <end position="105"/>
    </location>
</feature>
<comment type="caution">
    <text evidence="4">The sequence shown here is derived from an EMBL/GenBank/DDBJ whole genome shotgun (WGS) entry which is preliminary data.</text>
</comment>
<proteinExistence type="predicted"/>
<sequence length="193" mass="20953">MPARNETGRAPAGRVNTSSGRPLDRHTHRRTCQHFRHRRLAARVTAAPDAEHVTTTAPHTGDPLADLPVATPADVDAAFARARDAQTAWAATSVGDREKILLRFAPQRRRGAIPVLNHTTEPRHPKGVVVVVSPWNYPLSMAAGDAIPALMAGNAVVRKPLPSNASKDFTPPKGISHRHWASVLRILKAARTR</sequence>
<keyword evidence="1" id="KW-0560">Oxidoreductase</keyword>
<dbReference type="Gene3D" id="3.40.605.10">
    <property type="entry name" value="Aldehyde Dehydrogenase, Chain A, domain 1"/>
    <property type="match status" value="2"/>
</dbReference>
<organism evidence="4 5">
    <name type="scientific">Amycolatopsis deserti</name>
    <dbReference type="NCBI Taxonomy" id="185696"/>
    <lineage>
        <taxon>Bacteria</taxon>
        <taxon>Bacillati</taxon>
        <taxon>Actinomycetota</taxon>
        <taxon>Actinomycetes</taxon>
        <taxon>Pseudonocardiales</taxon>
        <taxon>Pseudonocardiaceae</taxon>
        <taxon>Amycolatopsis</taxon>
    </lineage>
</organism>
<dbReference type="Proteomes" id="UP000605897">
    <property type="component" value="Unassembled WGS sequence"/>
</dbReference>
<evidence type="ECO:0000313" key="4">
    <source>
        <dbReference type="EMBL" id="GHE83707.1"/>
    </source>
</evidence>
<protein>
    <recommendedName>
        <fullName evidence="3">Aldehyde dehydrogenase domain-containing protein</fullName>
    </recommendedName>
</protein>
<evidence type="ECO:0000256" key="1">
    <source>
        <dbReference type="ARBA" id="ARBA00023002"/>
    </source>
</evidence>
<keyword evidence="5" id="KW-1185">Reference proteome</keyword>
<dbReference type="RefSeq" id="WP_229874259.1">
    <property type="nucleotide sequence ID" value="NZ_BNAU01000001.1"/>
</dbReference>
<reference evidence="5" key="1">
    <citation type="journal article" date="2019" name="Int. J. Syst. Evol. Microbiol.">
        <title>The Global Catalogue of Microorganisms (GCM) 10K type strain sequencing project: providing services to taxonomists for standard genome sequencing and annotation.</title>
        <authorList>
            <consortium name="The Broad Institute Genomics Platform"/>
            <consortium name="The Broad Institute Genome Sequencing Center for Infectious Disease"/>
            <person name="Wu L."/>
            <person name="Ma J."/>
        </authorList>
    </citation>
    <scope>NUCLEOTIDE SEQUENCE [LARGE SCALE GENOMIC DNA]</scope>
    <source>
        <strain evidence="5">CGMCC 4.7677</strain>
    </source>
</reference>